<protein>
    <recommendedName>
        <fullName evidence="3">F-box domain-containing protein</fullName>
    </recommendedName>
</protein>
<evidence type="ECO:0000313" key="1">
    <source>
        <dbReference type="EMBL" id="KAL0953817.1"/>
    </source>
</evidence>
<evidence type="ECO:0008006" key="3">
    <source>
        <dbReference type="Google" id="ProtNLM"/>
    </source>
</evidence>
<accession>A0ABR3JDU9</accession>
<sequence length="514" mass="57689">MVPPIHLLPDELLQHIFNECCPVDEDLALDLAWEPPATSFRSDLFTLTQVCHLWRDITTNSMQHLWSIISIWMPLTPRHISLAQLLTQRSGIAPLYIFLCCDSSQSLGDASRSAHLDELVTVFAPHHRRWRSLSLCTPLSNTAARHLTSLSFDALECVTTHFRFGNGKLLDAIWAAPRLQRCGVSHLVARGDLLVGVRHYPPSHITHLLLDEAMSMHSLHLVLRHCTQVVELHCSPTEYHPFYATTEPEEDPPMLTIPHLRTLSIMYPRGNRSRSLTFAALQAPSLVELRLVCGGLVLGCVRSGGFLEQFLLRSQCELETLILKGHLKRDEVELSSFLRWPCLQKVKRLRVQSTSSYGSPELSARLIPSLTATLPLLTDIEVICGPYSNKGVERAFATTALCRARRAIPAIPNIPPRAMRQGSAHFDRVAAELAPHGIRLTCEISLPGEKEYAHQIALSWSNLPPYHGHLDLIEASTAWWTKVRLYRDTLYHGSPVLEAGFQLPVGNESDDELF</sequence>
<name>A0ABR3JDU9_9AGAR</name>
<keyword evidence="2" id="KW-1185">Reference proteome</keyword>
<gene>
    <name evidence="1" type="ORF">HGRIS_004997</name>
</gene>
<dbReference type="Proteomes" id="UP001556367">
    <property type="component" value="Unassembled WGS sequence"/>
</dbReference>
<evidence type="ECO:0000313" key="2">
    <source>
        <dbReference type="Proteomes" id="UP001556367"/>
    </source>
</evidence>
<dbReference type="EMBL" id="JASNQZ010000008">
    <property type="protein sequence ID" value="KAL0953817.1"/>
    <property type="molecule type" value="Genomic_DNA"/>
</dbReference>
<reference evidence="2" key="1">
    <citation type="submission" date="2024-06" db="EMBL/GenBank/DDBJ databases">
        <title>Multi-omics analyses provide insights into the biosynthesis of the anticancer antibiotic pleurotin in Hohenbuehelia grisea.</title>
        <authorList>
            <person name="Weaver J.A."/>
            <person name="Alberti F."/>
        </authorList>
    </citation>
    <scope>NUCLEOTIDE SEQUENCE [LARGE SCALE GENOMIC DNA]</scope>
    <source>
        <strain evidence="2">T-177</strain>
    </source>
</reference>
<organism evidence="1 2">
    <name type="scientific">Hohenbuehelia grisea</name>
    <dbReference type="NCBI Taxonomy" id="104357"/>
    <lineage>
        <taxon>Eukaryota</taxon>
        <taxon>Fungi</taxon>
        <taxon>Dikarya</taxon>
        <taxon>Basidiomycota</taxon>
        <taxon>Agaricomycotina</taxon>
        <taxon>Agaricomycetes</taxon>
        <taxon>Agaricomycetidae</taxon>
        <taxon>Agaricales</taxon>
        <taxon>Pleurotineae</taxon>
        <taxon>Pleurotaceae</taxon>
        <taxon>Hohenbuehelia</taxon>
    </lineage>
</organism>
<comment type="caution">
    <text evidence="1">The sequence shown here is derived from an EMBL/GenBank/DDBJ whole genome shotgun (WGS) entry which is preliminary data.</text>
</comment>
<proteinExistence type="predicted"/>